<sequence length="216" mass="23561">MSYGPSRSFSHQFCSPTCTSGVNAWVSDKALLTAAIVLPTLSLGAARPCGSTTTGSPHPGLELAGSGGLCRLKRCHHSSPPSPSTRLHIATLSFWSPNSSTIPISNRCLSPILVYWLAGLVPVVYHVFVTAPAHQGLNGNKLFRENLLKSLAKPRIRRLRLLQCPCPEVNKRRMLTGFTSPIGRREAYPFSENSVGEFLKYKTLIFSLLGNSWAWA</sequence>
<protein>
    <submittedName>
        <fullName evidence="1">Uncharacterized protein</fullName>
    </submittedName>
</protein>
<name>A0A8X7WM93_BRACI</name>
<dbReference type="Proteomes" id="UP000886595">
    <property type="component" value="Unassembled WGS sequence"/>
</dbReference>
<gene>
    <name evidence="1" type="ORF">Bca52824_001808</name>
</gene>
<organism evidence="1 2">
    <name type="scientific">Brassica carinata</name>
    <name type="common">Ethiopian mustard</name>
    <name type="synonym">Abyssinian cabbage</name>
    <dbReference type="NCBI Taxonomy" id="52824"/>
    <lineage>
        <taxon>Eukaryota</taxon>
        <taxon>Viridiplantae</taxon>
        <taxon>Streptophyta</taxon>
        <taxon>Embryophyta</taxon>
        <taxon>Tracheophyta</taxon>
        <taxon>Spermatophyta</taxon>
        <taxon>Magnoliopsida</taxon>
        <taxon>eudicotyledons</taxon>
        <taxon>Gunneridae</taxon>
        <taxon>Pentapetalae</taxon>
        <taxon>rosids</taxon>
        <taxon>malvids</taxon>
        <taxon>Brassicales</taxon>
        <taxon>Brassicaceae</taxon>
        <taxon>Brassiceae</taxon>
        <taxon>Brassica</taxon>
    </lineage>
</organism>
<keyword evidence="2" id="KW-1185">Reference proteome</keyword>
<dbReference type="AlphaFoldDB" id="A0A8X7WM93"/>
<comment type="caution">
    <text evidence="1">The sequence shown here is derived from an EMBL/GenBank/DDBJ whole genome shotgun (WGS) entry which is preliminary data.</text>
</comment>
<dbReference type="EMBL" id="JAAMPC010000001">
    <property type="protein sequence ID" value="KAG2330628.1"/>
    <property type="molecule type" value="Genomic_DNA"/>
</dbReference>
<proteinExistence type="predicted"/>
<reference evidence="1 2" key="1">
    <citation type="submission" date="2020-02" db="EMBL/GenBank/DDBJ databases">
        <authorList>
            <person name="Ma Q."/>
            <person name="Huang Y."/>
            <person name="Song X."/>
            <person name="Pei D."/>
        </authorList>
    </citation>
    <scope>NUCLEOTIDE SEQUENCE [LARGE SCALE GENOMIC DNA]</scope>
    <source>
        <strain evidence="1">Sxm20200214</strain>
        <tissue evidence="1">Leaf</tissue>
    </source>
</reference>
<evidence type="ECO:0000313" key="1">
    <source>
        <dbReference type="EMBL" id="KAG2330628.1"/>
    </source>
</evidence>
<accession>A0A8X7WM93</accession>
<evidence type="ECO:0000313" key="2">
    <source>
        <dbReference type="Proteomes" id="UP000886595"/>
    </source>
</evidence>